<comment type="caution">
    <text evidence="2">The sequence shown here is derived from an EMBL/GenBank/DDBJ whole genome shotgun (WGS) entry which is preliminary data.</text>
</comment>
<feature type="domain" description="Phospholipase D-like" evidence="1">
    <location>
        <begin position="16"/>
        <end position="130"/>
    </location>
</feature>
<accession>R7YA22</accession>
<dbReference type="OrthoDB" id="4752397at2"/>
<evidence type="ECO:0000259" key="1">
    <source>
        <dbReference type="Pfam" id="PF13091"/>
    </source>
</evidence>
<proteinExistence type="predicted"/>
<protein>
    <recommendedName>
        <fullName evidence="1">Phospholipase D-like domain-containing protein</fullName>
    </recommendedName>
</protein>
<dbReference type="EMBL" id="AQPW01000010">
    <property type="protein sequence ID" value="EON32876.1"/>
    <property type="molecule type" value="Genomic_DNA"/>
</dbReference>
<dbReference type="RefSeq" id="WP_010842613.1">
    <property type="nucleotide sequence ID" value="NZ_AQPW01000010.1"/>
</dbReference>
<sequence length="338" mass="36754">MNDSPETILDSAGEPLLAAIRDADTDVFLSSPYVSRGVATQLANLARISRAHWRLLTNVNVAAIANGYLSTSGLRELLAAGVTVRHLPNLHAKAQIVDTFGIVGSANLTNAGLALGAGRNAELSVLLAPHQVSATRATLALWWDESENVDESALKWAESLAAALPSSEIPPRSSPVRSLELEVEQLLADARDSKRALWIKAQYGAPYPDLWRGPHWFSNPGPGKPSLTAGDLVLIYAKEIHGCYAVVEITNDAVYDPDFVSKNSGGNRDIGMRWPWVNRTRPRFTPDNLSVVGLDQIGVSPHALQGGRKRLTHNEFACGVRSLGRHTRDRDRSQNIHF</sequence>
<dbReference type="Proteomes" id="UP000013569">
    <property type="component" value="Unassembled WGS sequence"/>
</dbReference>
<evidence type="ECO:0000313" key="3">
    <source>
        <dbReference type="Proteomes" id="UP000013569"/>
    </source>
</evidence>
<dbReference type="SUPFAM" id="SSF56024">
    <property type="entry name" value="Phospholipase D/nuclease"/>
    <property type="match status" value="1"/>
</dbReference>
<gene>
    <name evidence="2" type="ORF">GTC6_10966</name>
</gene>
<evidence type="ECO:0000313" key="2">
    <source>
        <dbReference type="EMBL" id="EON32876.1"/>
    </source>
</evidence>
<dbReference type="Pfam" id="PF13091">
    <property type="entry name" value="PLDc_2"/>
    <property type="match status" value="1"/>
</dbReference>
<organism evidence="2 3">
    <name type="scientific">Gordonia terrae C-6</name>
    <dbReference type="NCBI Taxonomy" id="1316928"/>
    <lineage>
        <taxon>Bacteria</taxon>
        <taxon>Bacillati</taxon>
        <taxon>Actinomycetota</taxon>
        <taxon>Actinomycetes</taxon>
        <taxon>Mycobacteriales</taxon>
        <taxon>Gordoniaceae</taxon>
        <taxon>Gordonia</taxon>
    </lineage>
</organism>
<reference evidence="2 3" key="1">
    <citation type="journal article" date="2013" name="Genome Announc.">
        <title>Draft Genome Sequence of a Benzothiophene-Desulfurizing Bacterium, Gordona terrae Strain C-6.</title>
        <authorList>
            <person name="Wang W."/>
            <person name="Ma T."/>
            <person name="Ren Y."/>
            <person name="Li G."/>
        </authorList>
    </citation>
    <scope>NUCLEOTIDE SEQUENCE [LARGE SCALE GENOMIC DNA]</scope>
    <source>
        <strain evidence="2 3">C-6</strain>
    </source>
</reference>
<dbReference type="InterPro" id="IPR025202">
    <property type="entry name" value="PLD-like_dom"/>
</dbReference>
<dbReference type="Gene3D" id="3.30.870.10">
    <property type="entry name" value="Endonuclease Chain A"/>
    <property type="match status" value="1"/>
</dbReference>
<name>R7YA22_9ACTN</name>
<dbReference type="AlphaFoldDB" id="R7YA22"/>